<evidence type="ECO:0000313" key="2">
    <source>
        <dbReference type="Proteomes" id="UP001178461"/>
    </source>
</evidence>
<sequence>MLNQFCLDTQERNGKIRDNPVFHLCCTSPPLAWMACRVCINGLVCLLLKEGKKPLQKNFGNWRKKCLFLV</sequence>
<evidence type="ECO:0000313" key="1">
    <source>
        <dbReference type="EMBL" id="CAI5775742.1"/>
    </source>
</evidence>
<name>A0AA35KCF8_9SAUR</name>
<organism evidence="1 2">
    <name type="scientific">Podarcis lilfordi</name>
    <name type="common">Lilford's wall lizard</name>
    <dbReference type="NCBI Taxonomy" id="74358"/>
    <lineage>
        <taxon>Eukaryota</taxon>
        <taxon>Metazoa</taxon>
        <taxon>Chordata</taxon>
        <taxon>Craniata</taxon>
        <taxon>Vertebrata</taxon>
        <taxon>Euteleostomi</taxon>
        <taxon>Lepidosauria</taxon>
        <taxon>Squamata</taxon>
        <taxon>Bifurcata</taxon>
        <taxon>Unidentata</taxon>
        <taxon>Episquamata</taxon>
        <taxon>Laterata</taxon>
        <taxon>Lacertibaenia</taxon>
        <taxon>Lacertidae</taxon>
        <taxon>Podarcis</taxon>
    </lineage>
</organism>
<dbReference type="AlphaFoldDB" id="A0AA35KCF8"/>
<dbReference type="Proteomes" id="UP001178461">
    <property type="component" value="Chromosome 5"/>
</dbReference>
<dbReference type="EMBL" id="OX395130">
    <property type="protein sequence ID" value="CAI5775742.1"/>
    <property type="molecule type" value="Genomic_DNA"/>
</dbReference>
<reference evidence="1" key="1">
    <citation type="submission" date="2022-12" db="EMBL/GenBank/DDBJ databases">
        <authorList>
            <person name="Alioto T."/>
            <person name="Alioto T."/>
            <person name="Gomez Garrido J."/>
        </authorList>
    </citation>
    <scope>NUCLEOTIDE SEQUENCE</scope>
</reference>
<protein>
    <submittedName>
        <fullName evidence="1">Uncharacterized protein</fullName>
    </submittedName>
</protein>
<accession>A0AA35KCF8</accession>
<gene>
    <name evidence="1" type="ORF">PODLI_1B032152</name>
</gene>
<keyword evidence="2" id="KW-1185">Reference proteome</keyword>
<proteinExistence type="predicted"/>